<accession>A0A3N4HSX1</accession>
<dbReference type="EMBL" id="ML119777">
    <property type="protein sequence ID" value="RPA74900.1"/>
    <property type="molecule type" value="Genomic_DNA"/>
</dbReference>
<evidence type="ECO:0000313" key="2">
    <source>
        <dbReference type="Proteomes" id="UP000275078"/>
    </source>
</evidence>
<reference evidence="1 2" key="1">
    <citation type="journal article" date="2018" name="Nat. Ecol. Evol.">
        <title>Pezizomycetes genomes reveal the molecular basis of ectomycorrhizal truffle lifestyle.</title>
        <authorList>
            <person name="Murat C."/>
            <person name="Payen T."/>
            <person name="Noel B."/>
            <person name="Kuo A."/>
            <person name="Morin E."/>
            <person name="Chen J."/>
            <person name="Kohler A."/>
            <person name="Krizsan K."/>
            <person name="Balestrini R."/>
            <person name="Da Silva C."/>
            <person name="Montanini B."/>
            <person name="Hainaut M."/>
            <person name="Levati E."/>
            <person name="Barry K.W."/>
            <person name="Belfiori B."/>
            <person name="Cichocki N."/>
            <person name="Clum A."/>
            <person name="Dockter R.B."/>
            <person name="Fauchery L."/>
            <person name="Guy J."/>
            <person name="Iotti M."/>
            <person name="Le Tacon F."/>
            <person name="Lindquist E.A."/>
            <person name="Lipzen A."/>
            <person name="Malagnac F."/>
            <person name="Mello A."/>
            <person name="Molinier V."/>
            <person name="Miyauchi S."/>
            <person name="Poulain J."/>
            <person name="Riccioni C."/>
            <person name="Rubini A."/>
            <person name="Sitrit Y."/>
            <person name="Splivallo R."/>
            <person name="Traeger S."/>
            <person name="Wang M."/>
            <person name="Zifcakova L."/>
            <person name="Wipf D."/>
            <person name="Zambonelli A."/>
            <person name="Paolocci F."/>
            <person name="Nowrousian M."/>
            <person name="Ottonello S."/>
            <person name="Baldrian P."/>
            <person name="Spatafora J.W."/>
            <person name="Henrissat B."/>
            <person name="Nagy L.G."/>
            <person name="Aury J.M."/>
            <person name="Wincker P."/>
            <person name="Grigoriev I.V."/>
            <person name="Bonfante P."/>
            <person name="Martin F.M."/>
        </authorList>
    </citation>
    <scope>NUCLEOTIDE SEQUENCE [LARGE SCALE GENOMIC DNA]</scope>
    <source>
        <strain evidence="1 2">RN42</strain>
    </source>
</reference>
<gene>
    <name evidence="1" type="ORF">BJ508DRAFT_312460</name>
</gene>
<evidence type="ECO:0000313" key="1">
    <source>
        <dbReference type="EMBL" id="RPA74900.1"/>
    </source>
</evidence>
<keyword evidence="2" id="KW-1185">Reference proteome</keyword>
<protein>
    <submittedName>
        <fullName evidence="1">Uncharacterized protein</fullName>
    </submittedName>
</protein>
<dbReference type="Proteomes" id="UP000275078">
    <property type="component" value="Unassembled WGS sequence"/>
</dbReference>
<dbReference type="AlphaFoldDB" id="A0A3N4HSX1"/>
<organism evidence="1 2">
    <name type="scientific">Ascobolus immersus RN42</name>
    <dbReference type="NCBI Taxonomy" id="1160509"/>
    <lineage>
        <taxon>Eukaryota</taxon>
        <taxon>Fungi</taxon>
        <taxon>Dikarya</taxon>
        <taxon>Ascomycota</taxon>
        <taxon>Pezizomycotina</taxon>
        <taxon>Pezizomycetes</taxon>
        <taxon>Pezizales</taxon>
        <taxon>Ascobolaceae</taxon>
        <taxon>Ascobolus</taxon>
    </lineage>
</organism>
<sequence>MQPSAFSHVLHSLVTVEILREVGKLCPDGWWVIGGIAVKATAAGHLRQTHDCDVDFKDRPSFEEWRKQVRVVCKAKSLSQPKSSMEGRVKGTLRTESADRSYRLKIDIRIQNFDDVQIPDIITPATTGFPMLGMLALIRSKMDCALTREGTSSNAIKKRSQDYDDIGNLLELLEEADRMDFLGSDVNKGFLGQLSDKAVFEGFDRLKEYFLS</sequence>
<name>A0A3N4HSX1_ASCIM</name>
<proteinExistence type="predicted"/>